<reference evidence="2" key="1">
    <citation type="submission" date="2021-02" db="EMBL/GenBank/DDBJ databases">
        <authorList>
            <person name="Nowell W R."/>
        </authorList>
    </citation>
    <scope>NUCLEOTIDE SEQUENCE</scope>
</reference>
<evidence type="ECO:0000313" key="2">
    <source>
        <dbReference type="EMBL" id="CAF5112447.1"/>
    </source>
</evidence>
<protein>
    <recommendedName>
        <fullName evidence="1">MULE transposase domain-containing protein</fullName>
    </recommendedName>
</protein>
<sequence length="199" mass="23105">FNQWCINHKYDENSIHSTFVPYYYINDINDIFVFFTTKPLLKDTQLSSLLQVDATYKLTWNELPLLVFGSSDADRHFRPFGVALVSSDEGSACYIDLFKQLKLISGQENQREYIVHYVMADGAPGITRAQKEIFPQARRLMCWAHVARKCREHRKLVPTGKWQQIDTDIHDLQLCFSDNIFTHGVSLVMKKWSTGPLIQ</sequence>
<dbReference type="EMBL" id="CAJOBH010241972">
    <property type="protein sequence ID" value="CAF5112447.1"/>
    <property type="molecule type" value="Genomic_DNA"/>
</dbReference>
<accession>A0A8S3F9W3</accession>
<dbReference type="Pfam" id="PF10551">
    <property type="entry name" value="MULE"/>
    <property type="match status" value="1"/>
</dbReference>
<organism evidence="2 3">
    <name type="scientific">Rotaria magnacalcarata</name>
    <dbReference type="NCBI Taxonomy" id="392030"/>
    <lineage>
        <taxon>Eukaryota</taxon>
        <taxon>Metazoa</taxon>
        <taxon>Spiralia</taxon>
        <taxon>Gnathifera</taxon>
        <taxon>Rotifera</taxon>
        <taxon>Eurotatoria</taxon>
        <taxon>Bdelloidea</taxon>
        <taxon>Philodinida</taxon>
        <taxon>Philodinidae</taxon>
        <taxon>Rotaria</taxon>
    </lineage>
</organism>
<evidence type="ECO:0000313" key="3">
    <source>
        <dbReference type="Proteomes" id="UP000681967"/>
    </source>
</evidence>
<feature type="non-terminal residue" evidence="2">
    <location>
        <position position="1"/>
    </location>
</feature>
<name>A0A8S3F9W3_9BILA</name>
<evidence type="ECO:0000259" key="1">
    <source>
        <dbReference type="Pfam" id="PF10551"/>
    </source>
</evidence>
<feature type="non-terminal residue" evidence="2">
    <location>
        <position position="199"/>
    </location>
</feature>
<dbReference type="AlphaFoldDB" id="A0A8S3F9W3"/>
<feature type="domain" description="MULE transposase" evidence="1">
    <location>
        <begin position="50"/>
        <end position="148"/>
    </location>
</feature>
<gene>
    <name evidence="2" type="ORF">BYL167_LOCUS65888</name>
</gene>
<comment type="caution">
    <text evidence="2">The sequence shown here is derived from an EMBL/GenBank/DDBJ whole genome shotgun (WGS) entry which is preliminary data.</text>
</comment>
<dbReference type="InterPro" id="IPR018289">
    <property type="entry name" value="MULE_transposase_dom"/>
</dbReference>
<proteinExistence type="predicted"/>
<dbReference type="Proteomes" id="UP000681967">
    <property type="component" value="Unassembled WGS sequence"/>
</dbReference>